<dbReference type="Pfam" id="PF12697">
    <property type="entry name" value="Abhydrolase_6"/>
    <property type="match status" value="1"/>
</dbReference>
<keyword evidence="1 3" id="KW-0378">Hydrolase</keyword>
<comment type="caution">
    <text evidence="3">The sequence shown here is derived from an EMBL/GenBank/DDBJ whole genome shotgun (WGS) entry which is preliminary data.</text>
</comment>
<dbReference type="InterPro" id="IPR000073">
    <property type="entry name" value="AB_hydrolase_1"/>
</dbReference>
<evidence type="ECO:0000259" key="2">
    <source>
        <dbReference type="Pfam" id="PF12697"/>
    </source>
</evidence>
<evidence type="ECO:0000256" key="1">
    <source>
        <dbReference type="ARBA" id="ARBA00022801"/>
    </source>
</evidence>
<dbReference type="Gene3D" id="3.40.50.1820">
    <property type="entry name" value="alpha/beta hydrolase"/>
    <property type="match status" value="1"/>
</dbReference>
<dbReference type="GO" id="GO:0016787">
    <property type="term" value="F:hydrolase activity"/>
    <property type="evidence" value="ECO:0007669"/>
    <property type="project" value="UniProtKB-KW"/>
</dbReference>
<proteinExistence type="predicted"/>
<dbReference type="InterPro" id="IPR050266">
    <property type="entry name" value="AB_hydrolase_sf"/>
</dbReference>
<name>A0A6N9YMU4_9ACTN</name>
<dbReference type="InterPro" id="IPR000639">
    <property type="entry name" value="Epox_hydrolase-like"/>
</dbReference>
<accession>A0A6N9YMU4</accession>
<evidence type="ECO:0000313" key="4">
    <source>
        <dbReference type="Proteomes" id="UP000469185"/>
    </source>
</evidence>
<dbReference type="GO" id="GO:0016020">
    <property type="term" value="C:membrane"/>
    <property type="evidence" value="ECO:0007669"/>
    <property type="project" value="TreeGrafter"/>
</dbReference>
<keyword evidence="4" id="KW-1185">Reference proteome</keyword>
<organism evidence="3 4">
    <name type="scientific">Phytoactinopolyspora alkaliphila</name>
    <dbReference type="NCBI Taxonomy" id="1783498"/>
    <lineage>
        <taxon>Bacteria</taxon>
        <taxon>Bacillati</taxon>
        <taxon>Actinomycetota</taxon>
        <taxon>Actinomycetes</taxon>
        <taxon>Jiangellales</taxon>
        <taxon>Jiangellaceae</taxon>
        <taxon>Phytoactinopolyspora</taxon>
    </lineage>
</organism>
<dbReference type="PANTHER" id="PTHR43798:SF31">
    <property type="entry name" value="AB HYDROLASE SUPERFAMILY PROTEIN YCLE"/>
    <property type="match status" value="1"/>
</dbReference>
<evidence type="ECO:0000313" key="3">
    <source>
        <dbReference type="EMBL" id="NED96257.1"/>
    </source>
</evidence>
<dbReference type="EMBL" id="JAAGOB010000006">
    <property type="protein sequence ID" value="NED96257.1"/>
    <property type="molecule type" value="Genomic_DNA"/>
</dbReference>
<gene>
    <name evidence="3" type="ORF">G1H11_13150</name>
</gene>
<reference evidence="3 4" key="1">
    <citation type="submission" date="2020-02" db="EMBL/GenBank/DDBJ databases">
        <authorList>
            <person name="Li X.-J."/>
            <person name="Feng X.-M."/>
        </authorList>
    </citation>
    <scope>NUCLEOTIDE SEQUENCE [LARGE SCALE GENOMIC DNA]</scope>
    <source>
        <strain evidence="3 4">CGMCC 4.7225</strain>
    </source>
</reference>
<dbReference type="PRINTS" id="PR00412">
    <property type="entry name" value="EPOXHYDRLASE"/>
</dbReference>
<protein>
    <submittedName>
        <fullName evidence="3">Alpha/beta hydrolase</fullName>
    </submittedName>
</protein>
<dbReference type="PANTHER" id="PTHR43798">
    <property type="entry name" value="MONOACYLGLYCEROL LIPASE"/>
    <property type="match status" value="1"/>
</dbReference>
<sequence length="234" mass="25546">MFDEQVEPVVNAGFQMLTSDLRGHGASLADAKYDTSVTDMARDQLALLDSLGHNGPVHLVGQSLGGMVAQHVVRLAPERVRSLVTIGAPCVTPESRRIAATLATVWRVSGGITGLMPEAAIRRQLPAGTAVKPHVQEYVRGATENLTKRDFRWLVRVSREAGRRLPGYRVECPVLILRGEHDASGAGKLTALTGPRWARRDPRARYEVLPGAGHQAHQDQPEAFNQILLDFLAR</sequence>
<dbReference type="Proteomes" id="UP000469185">
    <property type="component" value="Unassembled WGS sequence"/>
</dbReference>
<dbReference type="SUPFAM" id="SSF53474">
    <property type="entry name" value="alpha/beta-Hydrolases"/>
    <property type="match status" value="1"/>
</dbReference>
<feature type="domain" description="AB hydrolase-1" evidence="2">
    <location>
        <begin position="12"/>
        <end position="226"/>
    </location>
</feature>
<dbReference type="AlphaFoldDB" id="A0A6N9YMU4"/>
<dbReference type="PRINTS" id="PR00111">
    <property type="entry name" value="ABHYDROLASE"/>
</dbReference>
<dbReference type="InterPro" id="IPR029058">
    <property type="entry name" value="AB_hydrolase_fold"/>
</dbReference>